<accession>A0A9K3JWK4</accession>
<name>A0A9K3JWK4_HELAN</name>
<reference evidence="1" key="2">
    <citation type="submission" date="2020-06" db="EMBL/GenBank/DDBJ databases">
        <title>Helianthus annuus Genome sequencing and assembly Release 2.</title>
        <authorList>
            <person name="Gouzy J."/>
            <person name="Langlade N."/>
            <person name="Munos S."/>
        </authorList>
    </citation>
    <scope>NUCLEOTIDE SEQUENCE</scope>
    <source>
        <tissue evidence="1">Leaves</tissue>
    </source>
</reference>
<comment type="caution">
    <text evidence="1">The sequence shown here is derived from an EMBL/GenBank/DDBJ whole genome shotgun (WGS) entry which is preliminary data.</text>
</comment>
<reference evidence="1" key="1">
    <citation type="journal article" date="2017" name="Nature">
        <title>The sunflower genome provides insights into oil metabolism, flowering and Asterid evolution.</title>
        <authorList>
            <person name="Badouin H."/>
            <person name="Gouzy J."/>
            <person name="Grassa C.J."/>
            <person name="Murat F."/>
            <person name="Staton S.E."/>
            <person name="Cottret L."/>
            <person name="Lelandais-Briere C."/>
            <person name="Owens G.L."/>
            <person name="Carrere S."/>
            <person name="Mayjonade B."/>
            <person name="Legrand L."/>
            <person name="Gill N."/>
            <person name="Kane N.C."/>
            <person name="Bowers J.E."/>
            <person name="Hubner S."/>
            <person name="Bellec A."/>
            <person name="Berard A."/>
            <person name="Berges H."/>
            <person name="Blanchet N."/>
            <person name="Boniface M.C."/>
            <person name="Brunel D."/>
            <person name="Catrice O."/>
            <person name="Chaidir N."/>
            <person name="Claudel C."/>
            <person name="Donnadieu C."/>
            <person name="Faraut T."/>
            <person name="Fievet G."/>
            <person name="Helmstetter N."/>
            <person name="King M."/>
            <person name="Knapp S.J."/>
            <person name="Lai Z."/>
            <person name="Le Paslier M.C."/>
            <person name="Lippi Y."/>
            <person name="Lorenzon L."/>
            <person name="Mandel J.R."/>
            <person name="Marage G."/>
            <person name="Marchand G."/>
            <person name="Marquand E."/>
            <person name="Bret-Mestries E."/>
            <person name="Morien E."/>
            <person name="Nambeesan S."/>
            <person name="Nguyen T."/>
            <person name="Pegot-Espagnet P."/>
            <person name="Pouilly N."/>
            <person name="Raftis F."/>
            <person name="Sallet E."/>
            <person name="Schiex T."/>
            <person name="Thomas J."/>
            <person name="Vandecasteele C."/>
            <person name="Vares D."/>
            <person name="Vear F."/>
            <person name="Vautrin S."/>
            <person name="Crespi M."/>
            <person name="Mangin B."/>
            <person name="Burke J.M."/>
            <person name="Salse J."/>
            <person name="Munos S."/>
            <person name="Vincourt P."/>
            <person name="Rieseberg L.H."/>
            <person name="Langlade N.B."/>
        </authorList>
    </citation>
    <scope>NUCLEOTIDE SEQUENCE</scope>
    <source>
        <tissue evidence="1">Leaves</tissue>
    </source>
</reference>
<evidence type="ECO:0000313" key="2">
    <source>
        <dbReference type="Proteomes" id="UP000215914"/>
    </source>
</evidence>
<dbReference type="Gramene" id="mRNA:HanXRQr2_Chr01g0033651">
    <property type="protein sequence ID" value="CDS:HanXRQr2_Chr01g0033651.1"/>
    <property type="gene ID" value="HanXRQr2_Chr01g0033651"/>
</dbReference>
<gene>
    <name evidence="1" type="ORF">HanXRQr2_Chr01g0033651</name>
</gene>
<sequence>MCLASDHTWISGSFIGAFLDLGPALLLNSHSWSSRPHHGSSFGTESICVRYFVSGCGGFFLGTGTGAALLTTAGGGFGCCLPAAVGSCGGGGGGGDERGGSW</sequence>
<dbReference type="EMBL" id="MNCJ02000316">
    <property type="protein sequence ID" value="KAF5823016.1"/>
    <property type="molecule type" value="Genomic_DNA"/>
</dbReference>
<organism evidence="1 2">
    <name type="scientific">Helianthus annuus</name>
    <name type="common">Common sunflower</name>
    <dbReference type="NCBI Taxonomy" id="4232"/>
    <lineage>
        <taxon>Eukaryota</taxon>
        <taxon>Viridiplantae</taxon>
        <taxon>Streptophyta</taxon>
        <taxon>Embryophyta</taxon>
        <taxon>Tracheophyta</taxon>
        <taxon>Spermatophyta</taxon>
        <taxon>Magnoliopsida</taxon>
        <taxon>eudicotyledons</taxon>
        <taxon>Gunneridae</taxon>
        <taxon>Pentapetalae</taxon>
        <taxon>asterids</taxon>
        <taxon>campanulids</taxon>
        <taxon>Asterales</taxon>
        <taxon>Asteraceae</taxon>
        <taxon>Asteroideae</taxon>
        <taxon>Heliantheae alliance</taxon>
        <taxon>Heliantheae</taxon>
        <taxon>Helianthus</taxon>
    </lineage>
</organism>
<protein>
    <submittedName>
        <fullName evidence="1">Uncharacterized protein</fullName>
    </submittedName>
</protein>
<dbReference type="Proteomes" id="UP000215914">
    <property type="component" value="Unassembled WGS sequence"/>
</dbReference>
<evidence type="ECO:0000313" key="1">
    <source>
        <dbReference type="EMBL" id="KAF5823016.1"/>
    </source>
</evidence>
<dbReference type="AlphaFoldDB" id="A0A9K3JWK4"/>
<keyword evidence="2" id="KW-1185">Reference proteome</keyword>
<proteinExistence type="predicted"/>